<comment type="caution">
    <text evidence="2">The sequence shown here is derived from an EMBL/GenBank/DDBJ whole genome shotgun (WGS) entry which is preliminary data.</text>
</comment>
<reference evidence="2 3" key="1">
    <citation type="journal article" date="2016" name="Genome Announc.">
        <title>Genome Sequence of Madurella mycetomatis mm55, Isolated from a Human Mycetoma Case in Sudan.</title>
        <authorList>
            <person name="Smit S."/>
            <person name="Derks M.F."/>
            <person name="Bervoets S."/>
            <person name="Fahal A."/>
            <person name="van Leeuwen W."/>
            <person name="van Belkum A."/>
            <person name="van de Sande W.W."/>
        </authorList>
    </citation>
    <scope>NUCLEOTIDE SEQUENCE [LARGE SCALE GENOMIC DNA]</scope>
    <source>
        <strain evidence="3">mm55</strain>
    </source>
</reference>
<accession>A0A175VR19</accession>
<evidence type="ECO:0000256" key="1">
    <source>
        <dbReference type="SAM" id="MobiDB-lite"/>
    </source>
</evidence>
<name>A0A175VR19_9PEZI</name>
<evidence type="ECO:0000313" key="3">
    <source>
        <dbReference type="Proteomes" id="UP000078237"/>
    </source>
</evidence>
<feature type="region of interest" description="Disordered" evidence="1">
    <location>
        <begin position="65"/>
        <end position="153"/>
    </location>
</feature>
<feature type="region of interest" description="Disordered" evidence="1">
    <location>
        <begin position="214"/>
        <end position="249"/>
    </location>
</feature>
<dbReference type="Proteomes" id="UP000078237">
    <property type="component" value="Unassembled WGS sequence"/>
</dbReference>
<protein>
    <submittedName>
        <fullName evidence="2">Uncharacterized protein</fullName>
    </submittedName>
</protein>
<keyword evidence="3" id="KW-1185">Reference proteome</keyword>
<dbReference type="EMBL" id="LCTW02000426">
    <property type="protein sequence ID" value="KXX73752.1"/>
    <property type="molecule type" value="Genomic_DNA"/>
</dbReference>
<dbReference type="VEuPathDB" id="FungiDB:MMYC01_210118"/>
<proteinExistence type="predicted"/>
<feature type="compositionally biased region" description="Acidic residues" evidence="1">
    <location>
        <begin position="328"/>
        <end position="342"/>
    </location>
</feature>
<dbReference type="AlphaFoldDB" id="A0A175VR19"/>
<gene>
    <name evidence="2" type="ORF">MMYC01_210118</name>
</gene>
<feature type="region of interest" description="Disordered" evidence="1">
    <location>
        <begin position="278"/>
        <end position="298"/>
    </location>
</feature>
<organism evidence="2 3">
    <name type="scientific">Madurella mycetomatis</name>
    <dbReference type="NCBI Taxonomy" id="100816"/>
    <lineage>
        <taxon>Eukaryota</taxon>
        <taxon>Fungi</taxon>
        <taxon>Dikarya</taxon>
        <taxon>Ascomycota</taxon>
        <taxon>Pezizomycotina</taxon>
        <taxon>Sordariomycetes</taxon>
        <taxon>Sordariomycetidae</taxon>
        <taxon>Sordariales</taxon>
        <taxon>Sordariales incertae sedis</taxon>
        <taxon>Madurella</taxon>
    </lineage>
</organism>
<evidence type="ECO:0000313" key="2">
    <source>
        <dbReference type="EMBL" id="KXX73752.1"/>
    </source>
</evidence>
<sequence length="389" mass="42974">MRRLVAFDDNALRVQPQKTPRMPAYPYLLDPSPQQVNISTLYKLCGEIPPEFAVRQDDPVAHLPHTTVQAAPPTRMNDSKKPKRVGNNEMPRSQGMDHHSDVDTPSYVSAPVDHPLAKIPDCQNPGDPASFRPRQPRVQASPYTDDGEDKPQSLYNPLSGVIDIHLTEWQEFSSREAGVSGGGYSNISTIHLIDRLPQEQEEQWQLATLTGKVRNSASPPSVLASHFSISSSLGDPAEGQDPEEPQNYYRNCSHHSEVSSMAVITSCFLISDIDSDADEHHHANPQAPPTSHFSLSDMSDIGLDADKEDEEERNAVAWRLSDLLAPTTDDDDDDDNDDDDDDVLRLPEPLPGSIRPASPWRYSNSEGSISPRMAGGNVLSEMVEDDGWI</sequence>
<feature type="region of interest" description="Disordered" evidence="1">
    <location>
        <begin position="318"/>
        <end position="374"/>
    </location>
</feature>